<reference evidence="2 4" key="2">
    <citation type="journal article" date="2017" name="BMC Genomics">
        <title>Genomic analysis of methanogenic archaea reveals a shift towards energy conservation.</title>
        <authorList>
            <person name="Gilmore S.P."/>
            <person name="Henske J.K."/>
            <person name="Sexton J.A."/>
            <person name="Solomon K.V."/>
            <person name="Seppala S."/>
            <person name="Yoo J.I."/>
            <person name="Huyett L.M."/>
            <person name="Pressman A."/>
            <person name="Cogan J.Z."/>
            <person name="Kivenson V."/>
            <person name="Peng X."/>
            <person name="Tan Y."/>
            <person name="Valentine D.L."/>
            <person name="O'Malley M.A."/>
        </authorList>
    </citation>
    <scope>NUCLEOTIDE SEQUENCE [LARGE SCALE GENOMIC DNA]</scope>
    <source>
        <strain evidence="2 4">1R-7</strain>
    </source>
</reference>
<dbReference type="EMBL" id="LWMS01000015">
    <property type="protein sequence ID" value="PWL08495.1"/>
    <property type="molecule type" value="Genomic_DNA"/>
</dbReference>
<name>A0A2A2HAU6_9EURY</name>
<keyword evidence="1" id="KW-0472">Membrane</keyword>
<reference evidence="3 5" key="1">
    <citation type="submission" date="2016-04" db="EMBL/GenBank/DDBJ databases">
        <title>Genome sequence of Methanosphaera cuniculi DSM 4103.</title>
        <authorList>
            <person name="Poehlein A."/>
            <person name="Seedorf H."/>
            <person name="Daniel R."/>
        </authorList>
    </citation>
    <scope>NUCLEOTIDE SEQUENCE [LARGE SCALE GENOMIC DNA]</scope>
    <source>
        <strain evidence="3 5">DSM 4103</strain>
    </source>
</reference>
<proteinExistence type="predicted"/>
<dbReference type="RefSeq" id="WP_095609396.1">
    <property type="nucleotide sequence ID" value="NZ_LMVN01000029.1"/>
</dbReference>
<protein>
    <submittedName>
        <fullName evidence="3">Putative cell wall binding repeat 2</fullName>
    </submittedName>
</protein>
<organism evidence="2 4">
    <name type="scientific">Methanosphaera cuniculi</name>
    <dbReference type="NCBI Taxonomy" id="1077256"/>
    <lineage>
        <taxon>Archaea</taxon>
        <taxon>Methanobacteriati</taxon>
        <taxon>Methanobacteriota</taxon>
        <taxon>Methanomada group</taxon>
        <taxon>Methanobacteria</taxon>
        <taxon>Methanobacteriales</taxon>
        <taxon>Methanobacteriaceae</taxon>
        <taxon>Methanosphaera</taxon>
    </lineage>
</organism>
<evidence type="ECO:0000313" key="2">
    <source>
        <dbReference type="EMBL" id="PAV06542.1"/>
    </source>
</evidence>
<keyword evidence="4" id="KW-1185">Reference proteome</keyword>
<evidence type="ECO:0000313" key="5">
    <source>
        <dbReference type="Proteomes" id="UP000246004"/>
    </source>
</evidence>
<evidence type="ECO:0000256" key="1">
    <source>
        <dbReference type="SAM" id="Phobius"/>
    </source>
</evidence>
<gene>
    <name evidence="2" type="ORF">ASJ82_04830</name>
    <name evidence="3" type="ORF">MSCUN_06170</name>
</gene>
<dbReference type="AlphaFoldDB" id="A0A2A2HAU6"/>
<dbReference type="OrthoDB" id="82487at2157"/>
<dbReference type="Proteomes" id="UP000217528">
    <property type="component" value="Unassembled WGS sequence"/>
</dbReference>
<evidence type="ECO:0000313" key="3">
    <source>
        <dbReference type="EMBL" id="PWL08495.1"/>
    </source>
</evidence>
<keyword evidence="1" id="KW-0812">Transmembrane</keyword>
<feature type="transmembrane region" description="Helical" evidence="1">
    <location>
        <begin position="5"/>
        <end position="22"/>
    </location>
</feature>
<evidence type="ECO:0000313" key="4">
    <source>
        <dbReference type="Proteomes" id="UP000217528"/>
    </source>
</evidence>
<comment type="caution">
    <text evidence="2">The sequence shown here is derived from an EMBL/GenBank/DDBJ whole genome shotgun (WGS) entry which is preliminary data.</text>
</comment>
<dbReference type="Proteomes" id="UP000246004">
    <property type="component" value="Unassembled WGS sequence"/>
</dbReference>
<dbReference type="EMBL" id="LMVN01000029">
    <property type="protein sequence ID" value="PAV06542.1"/>
    <property type="molecule type" value="Genomic_DNA"/>
</dbReference>
<keyword evidence="1" id="KW-1133">Transmembrane helix</keyword>
<accession>A0A2A2HAU6</accession>
<sequence length="487" mass="55704">MNKKTIIYIIFAFIIIGGAYILNDTFTDTIDSDTSMVISVCTGDMRALEVGVSGYCAVNNIPLILSDIHIPDEISTWLPDYIKENNVKKITIVGPIDFSEVINLKMMGVNVKVVNGRSIPQILTRLTSSYNTTPKSVIITSSDPLAAHLGSYMKVPVFVTASNKSYESSEYLHSSYMNYLKNNNISHVTIVGSLPMTLKDQLHESNITYEEITGSDSVELSYNVNNKIKSLGYLNNSRSVYYGFYGELASAVPLCYANNAMLIEDSSNMGKTNEYLKDNNITDIYFMRNAKSDYIMMEEEDYISSSIIKSLEDDNFKLHFMTNNRTLDEATGLYDVRINSAQKHETNNIHVENLQPQKINTPPLLEILNHTKIRDSNNITANITQQNTTTFKIEYSSIHPYTYTMIDNNTYHITSNGEYEYIYQKNNNTWHVSYIHNNTTYYNTTWMINNNNSITEIQDNTKFTWYKNQDMWICYLNNTPVYTITLK</sequence>